<protein>
    <recommendedName>
        <fullName evidence="3">DUF1564 family protein</fullName>
    </recommendedName>
</protein>
<dbReference type="InterPro" id="IPR011458">
    <property type="entry name" value="DUF1564"/>
</dbReference>
<evidence type="ECO:0008006" key="3">
    <source>
        <dbReference type="Google" id="ProtNLM"/>
    </source>
</evidence>
<dbReference type="EMBL" id="NPDS01000011">
    <property type="protein sequence ID" value="PJZ55522.1"/>
    <property type="molecule type" value="Genomic_DNA"/>
</dbReference>
<accession>A0ABX4NFJ4</accession>
<dbReference type="Pfam" id="PF07600">
    <property type="entry name" value="DUF1564"/>
    <property type="match status" value="1"/>
</dbReference>
<evidence type="ECO:0000313" key="2">
    <source>
        <dbReference type="Proteomes" id="UP000231879"/>
    </source>
</evidence>
<name>A0ABX4NFJ4_9LEPT</name>
<proteinExistence type="predicted"/>
<sequence length="173" mass="20307">MNIKNLKKPVRHLRLLKPNRSGRNQSKQKNLMALDSQRNLKKLGSPSDLNVPKELVPYLDRRIRSAGSMRLLLNQCICNRSVLFLIQKQNAGEKISYQKQKLELQRYPFRPFEDDWVELRRLAFLHGVSMCRMFVRLLETDLYPESKFAENLVLEKLPPEVVTEPKLFEQTGT</sequence>
<keyword evidence="2" id="KW-1185">Reference proteome</keyword>
<reference evidence="1 2" key="1">
    <citation type="submission" date="2017-07" db="EMBL/GenBank/DDBJ databases">
        <title>Leptospira spp. isolated from tropical soils.</title>
        <authorList>
            <person name="Thibeaux R."/>
            <person name="Iraola G."/>
            <person name="Ferres I."/>
            <person name="Bierque E."/>
            <person name="Girault D."/>
            <person name="Soupe-Gilbert M.-E."/>
            <person name="Picardeau M."/>
            <person name="Goarant C."/>
        </authorList>
    </citation>
    <scope>NUCLEOTIDE SEQUENCE [LARGE SCALE GENOMIC DNA]</scope>
    <source>
        <strain evidence="1 2">FH4-C-A1</strain>
    </source>
</reference>
<organism evidence="1 2">
    <name type="scientific">Leptospira barantonii</name>
    <dbReference type="NCBI Taxonomy" id="2023184"/>
    <lineage>
        <taxon>Bacteria</taxon>
        <taxon>Pseudomonadati</taxon>
        <taxon>Spirochaetota</taxon>
        <taxon>Spirochaetia</taxon>
        <taxon>Leptospirales</taxon>
        <taxon>Leptospiraceae</taxon>
        <taxon>Leptospira</taxon>
    </lineage>
</organism>
<evidence type="ECO:0000313" key="1">
    <source>
        <dbReference type="EMBL" id="PJZ55522.1"/>
    </source>
</evidence>
<dbReference type="RefSeq" id="WP_100764312.1">
    <property type="nucleotide sequence ID" value="NZ_NPDS01000011.1"/>
</dbReference>
<gene>
    <name evidence="1" type="ORF">CH367_20205</name>
</gene>
<comment type="caution">
    <text evidence="1">The sequence shown here is derived from an EMBL/GenBank/DDBJ whole genome shotgun (WGS) entry which is preliminary data.</text>
</comment>
<dbReference type="Proteomes" id="UP000231879">
    <property type="component" value="Unassembled WGS sequence"/>
</dbReference>